<comment type="subcellular location">
    <subcellularLocation>
        <location evidence="1">Membrane</location>
        <topology evidence="1">Multi-pass membrane protein</topology>
    </subcellularLocation>
</comment>
<keyword evidence="9" id="KW-1185">Reference proteome</keyword>
<evidence type="ECO:0000313" key="8">
    <source>
        <dbReference type="EMBL" id="KAG7450241.1"/>
    </source>
</evidence>
<feature type="transmembrane region" description="Helical" evidence="6">
    <location>
        <begin position="534"/>
        <end position="552"/>
    </location>
</feature>
<feature type="transmembrane region" description="Helical" evidence="6">
    <location>
        <begin position="159"/>
        <end position="177"/>
    </location>
</feature>
<feature type="domain" description="Major facilitator superfamily (MFS) profile" evidence="7">
    <location>
        <begin position="165"/>
        <end position="662"/>
    </location>
</feature>
<dbReference type="SUPFAM" id="SSF103473">
    <property type="entry name" value="MFS general substrate transporter"/>
    <property type="match status" value="1"/>
</dbReference>
<dbReference type="RefSeq" id="XP_043043741.1">
    <property type="nucleotide sequence ID" value="XM_043178844.1"/>
</dbReference>
<keyword evidence="3 6" id="KW-1133">Transmembrane helix</keyword>
<evidence type="ECO:0000256" key="4">
    <source>
        <dbReference type="ARBA" id="ARBA00023136"/>
    </source>
</evidence>
<feature type="transmembrane region" description="Helical" evidence="6">
    <location>
        <begin position="365"/>
        <end position="384"/>
    </location>
</feature>
<dbReference type="PANTHER" id="PTHR23501">
    <property type="entry name" value="MAJOR FACILITATOR SUPERFAMILY"/>
    <property type="match status" value="1"/>
</dbReference>
<dbReference type="InterPro" id="IPR020846">
    <property type="entry name" value="MFS_dom"/>
</dbReference>
<evidence type="ECO:0000256" key="6">
    <source>
        <dbReference type="SAM" id="Phobius"/>
    </source>
</evidence>
<dbReference type="Gene3D" id="1.20.1250.20">
    <property type="entry name" value="MFS general substrate transporter like domains"/>
    <property type="match status" value="1"/>
</dbReference>
<dbReference type="EMBL" id="MU250526">
    <property type="protein sequence ID" value="KAG7450241.1"/>
    <property type="molecule type" value="Genomic_DNA"/>
</dbReference>
<evidence type="ECO:0000256" key="2">
    <source>
        <dbReference type="ARBA" id="ARBA00022692"/>
    </source>
</evidence>
<dbReference type="InterPro" id="IPR011701">
    <property type="entry name" value="MFS"/>
</dbReference>
<dbReference type="PANTHER" id="PTHR23501:SF102">
    <property type="entry name" value="DRUG TRANSPORTER, PUTATIVE (AFU_ORTHOLOGUE AFUA_3G08530)-RELATED"/>
    <property type="match status" value="1"/>
</dbReference>
<dbReference type="GO" id="GO:0005886">
    <property type="term" value="C:plasma membrane"/>
    <property type="evidence" value="ECO:0007669"/>
    <property type="project" value="TreeGrafter"/>
</dbReference>
<keyword evidence="4 6" id="KW-0472">Membrane</keyword>
<dbReference type="GO" id="GO:0022857">
    <property type="term" value="F:transmembrane transporter activity"/>
    <property type="evidence" value="ECO:0007669"/>
    <property type="project" value="InterPro"/>
</dbReference>
<feature type="transmembrane region" description="Helical" evidence="6">
    <location>
        <begin position="505"/>
        <end position="528"/>
    </location>
</feature>
<feature type="transmembrane region" description="Helical" evidence="6">
    <location>
        <begin position="475"/>
        <end position="493"/>
    </location>
</feature>
<feature type="transmembrane region" description="Helical" evidence="6">
    <location>
        <begin position="260"/>
        <end position="281"/>
    </location>
</feature>
<reference evidence="8" key="1">
    <citation type="submission" date="2020-11" db="EMBL/GenBank/DDBJ databases">
        <title>Adaptations for nitrogen fixation in a non-lichenized fungal sporocarp promotes dispersal by wood-feeding termites.</title>
        <authorList>
            <consortium name="DOE Joint Genome Institute"/>
            <person name="Koch R.A."/>
            <person name="Yoon G."/>
            <person name="Arayal U."/>
            <person name="Lail K."/>
            <person name="Amirebrahimi M."/>
            <person name="Labutti K."/>
            <person name="Lipzen A."/>
            <person name="Riley R."/>
            <person name="Barry K."/>
            <person name="Henrissat B."/>
            <person name="Grigoriev I.V."/>
            <person name="Herr J.R."/>
            <person name="Aime M.C."/>
        </authorList>
    </citation>
    <scope>NUCLEOTIDE SEQUENCE</scope>
    <source>
        <strain evidence="8">MCA 3950</strain>
    </source>
</reference>
<organism evidence="8 9">
    <name type="scientific">Guyanagaster necrorhizus</name>
    <dbReference type="NCBI Taxonomy" id="856835"/>
    <lineage>
        <taxon>Eukaryota</taxon>
        <taxon>Fungi</taxon>
        <taxon>Dikarya</taxon>
        <taxon>Basidiomycota</taxon>
        <taxon>Agaricomycotina</taxon>
        <taxon>Agaricomycetes</taxon>
        <taxon>Agaricomycetidae</taxon>
        <taxon>Agaricales</taxon>
        <taxon>Marasmiineae</taxon>
        <taxon>Physalacriaceae</taxon>
        <taxon>Guyanagaster</taxon>
    </lineage>
</organism>
<feature type="transmembrane region" description="Helical" evidence="6">
    <location>
        <begin position="323"/>
        <end position="344"/>
    </location>
</feature>
<dbReference type="PROSITE" id="PS50850">
    <property type="entry name" value="MFS"/>
    <property type="match status" value="1"/>
</dbReference>
<evidence type="ECO:0000256" key="5">
    <source>
        <dbReference type="SAM" id="MobiDB-lite"/>
    </source>
</evidence>
<dbReference type="GeneID" id="66101138"/>
<feature type="transmembrane region" description="Helical" evidence="6">
    <location>
        <begin position="638"/>
        <end position="657"/>
    </location>
</feature>
<feature type="region of interest" description="Disordered" evidence="5">
    <location>
        <begin position="107"/>
        <end position="131"/>
    </location>
</feature>
<accession>A0A9P7VZ29</accession>
<keyword evidence="2 6" id="KW-0812">Transmembrane</keyword>
<gene>
    <name evidence="8" type="ORF">BT62DRAFT_1072347</name>
</gene>
<evidence type="ECO:0000259" key="7">
    <source>
        <dbReference type="PROSITE" id="PS50850"/>
    </source>
</evidence>
<dbReference type="Pfam" id="PF07690">
    <property type="entry name" value="MFS_1"/>
    <property type="match status" value="1"/>
</dbReference>
<dbReference type="InterPro" id="IPR005829">
    <property type="entry name" value="Sugar_transporter_CS"/>
</dbReference>
<protein>
    <submittedName>
        <fullName evidence="8">MFS general substrate transporter</fullName>
    </submittedName>
</protein>
<feature type="transmembrane region" description="Helical" evidence="6">
    <location>
        <begin position="390"/>
        <end position="412"/>
    </location>
</feature>
<proteinExistence type="predicted"/>
<evidence type="ECO:0000313" key="9">
    <source>
        <dbReference type="Proteomes" id="UP000812287"/>
    </source>
</evidence>
<dbReference type="InterPro" id="IPR036259">
    <property type="entry name" value="MFS_trans_sf"/>
</dbReference>
<dbReference type="Gene3D" id="1.20.1720.10">
    <property type="entry name" value="Multidrug resistance protein D"/>
    <property type="match status" value="1"/>
</dbReference>
<dbReference type="AlphaFoldDB" id="A0A9P7VZ29"/>
<comment type="caution">
    <text evidence="8">The sequence shown here is derived from an EMBL/GenBank/DDBJ whole genome shotgun (WGS) entry which is preliminary data.</text>
</comment>
<sequence>MFPRLVPTEFFWFEMVRARLSGFRSQLEGMLFGNEIPCKTNYFYVLKANFFGRSNLPGRIHISRFHECGLLPVLMHFPPVRPIPFGTMVRQMSSSDLDDIFSTTHDRTTVDEKPISDPPDPSSRYGGADDVGTPSILTLDSSSSTILDKSEQVPQHLSTFRILMVHIGAALTLFLATTDANIVSTSLPTISNDLGASESEYTWVGVAYMLTQTAFQPLYGRISDVVGRKCLLLASVIIFALGNLVCGLSNSITMLIGSRALAGVGGGGIVSSVWVITAEIVEVQHRAKWSQALSITWSCSAIAGPLLGGLFSGDTDSVLSWRWGFYLNLPICAVATLVLVCSLHGVSLQRSSNYTLRTIIQRFDFGGLILFMAGTSFIVVGFSFADENGWKSVTTIMMLVLGLLILIGGGVYEMNTGRDCLFPTTVFTDHSAIIILVVTFVHNFAYNAGLFYLAFFFQSVGNYTPLQAGIRLLPFSLGSSLASMPAAWFIAYWQSRRRDLSGQNWIMSLGLLISTVGFGLLILLRAEASDVQEVLFPLICGIGMGVMLHAPYQIFVRTLKSQELATGTSAFFLVRFTGATVGLAVSGSIFYARVSSRLPSGLPIEIQGSSLDFSGLNSIEPVSLQWEVLNIVATSVQTIWVVCTPCLGLAFLLSLLVRKLPIDRSADGDSEKHISTGGSTA</sequence>
<feature type="transmembrane region" description="Helical" evidence="6">
    <location>
        <begin position="231"/>
        <end position="254"/>
    </location>
</feature>
<evidence type="ECO:0000256" key="1">
    <source>
        <dbReference type="ARBA" id="ARBA00004141"/>
    </source>
</evidence>
<dbReference type="PROSITE" id="PS00217">
    <property type="entry name" value="SUGAR_TRANSPORT_2"/>
    <property type="match status" value="1"/>
</dbReference>
<name>A0A9P7VZ29_9AGAR</name>
<dbReference type="Proteomes" id="UP000812287">
    <property type="component" value="Unassembled WGS sequence"/>
</dbReference>
<feature type="transmembrane region" description="Helical" evidence="6">
    <location>
        <begin position="433"/>
        <end position="455"/>
    </location>
</feature>
<evidence type="ECO:0000256" key="3">
    <source>
        <dbReference type="ARBA" id="ARBA00022989"/>
    </source>
</evidence>
<feature type="transmembrane region" description="Helical" evidence="6">
    <location>
        <begin position="293"/>
        <end position="311"/>
    </location>
</feature>
<dbReference type="OrthoDB" id="2351791at2759"/>
<feature type="transmembrane region" description="Helical" evidence="6">
    <location>
        <begin position="572"/>
        <end position="592"/>
    </location>
</feature>